<dbReference type="SUPFAM" id="SSF51230">
    <property type="entry name" value="Single hybrid motif"/>
    <property type="match status" value="1"/>
</dbReference>
<proteinExistence type="inferred from homology"/>
<comment type="catalytic activity">
    <reaction evidence="12">
        <text>N(6)-[(R)-dihydrolipoyl]-L-lysyl-[protein] + 2-methylpropanoyl-CoA = N(6)-[(R)-S(8)-2-methylpropanoyldihydrolipoyl]-L-lysyl-[protein] + CoA</text>
        <dbReference type="Rhea" id="RHEA:18865"/>
        <dbReference type="Rhea" id="RHEA-COMP:10475"/>
        <dbReference type="Rhea" id="RHEA-COMP:10497"/>
        <dbReference type="ChEBI" id="CHEBI:57287"/>
        <dbReference type="ChEBI" id="CHEBI:57338"/>
        <dbReference type="ChEBI" id="CHEBI:83100"/>
        <dbReference type="ChEBI" id="CHEBI:83142"/>
        <dbReference type="EC" id="2.3.1.168"/>
    </reaction>
    <physiologicalReaction direction="left-to-right" evidence="12">
        <dbReference type="Rhea" id="RHEA:18866"/>
    </physiologicalReaction>
</comment>
<evidence type="ECO:0000259" key="13">
    <source>
        <dbReference type="PROSITE" id="PS50968"/>
    </source>
</evidence>
<feature type="non-terminal residue" evidence="15">
    <location>
        <position position="1"/>
    </location>
</feature>
<evidence type="ECO:0000256" key="12">
    <source>
        <dbReference type="ARBA" id="ARBA00051775"/>
    </source>
</evidence>
<evidence type="ECO:0000256" key="4">
    <source>
        <dbReference type="ARBA" id="ARBA00022679"/>
    </source>
</evidence>
<dbReference type="CDD" id="cd06849">
    <property type="entry name" value="lipoyl_domain"/>
    <property type="match status" value="1"/>
</dbReference>
<dbReference type="Gene3D" id="2.40.50.100">
    <property type="match status" value="1"/>
</dbReference>
<comment type="subcellular location">
    <subcellularLocation>
        <location evidence="2">Mitochondrion matrix</location>
    </subcellularLocation>
</comment>
<dbReference type="InterPro" id="IPR000089">
    <property type="entry name" value="Biotin_lipoyl"/>
</dbReference>
<dbReference type="InterPro" id="IPR036625">
    <property type="entry name" value="E3-bd_dom_sf"/>
</dbReference>
<evidence type="ECO:0000256" key="9">
    <source>
        <dbReference type="ARBA" id="ARBA00038880"/>
    </source>
</evidence>
<comment type="similarity">
    <text evidence="3">Belongs to the 2-oxoacid dehydrogenase family.</text>
</comment>
<dbReference type="PROSITE" id="PS51826">
    <property type="entry name" value="PSBD"/>
    <property type="match status" value="1"/>
</dbReference>
<evidence type="ECO:0000256" key="7">
    <source>
        <dbReference type="ARBA" id="ARBA00023128"/>
    </source>
</evidence>
<dbReference type="Pfam" id="PF02817">
    <property type="entry name" value="E3_binding"/>
    <property type="match status" value="1"/>
</dbReference>
<protein>
    <recommendedName>
        <fullName evidence="10">Lipoamide acyltransferase component of branched-chain alpha-keto acid dehydrogenase complex, mitochondrial</fullName>
        <ecNumber evidence="9">2.3.1.168</ecNumber>
    </recommendedName>
    <alternativeName>
        <fullName evidence="11">Branched-chain alpha-keto acid dehydrogenase complex component E2</fullName>
    </alternativeName>
</protein>
<feature type="non-terminal residue" evidence="15">
    <location>
        <position position="261"/>
    </location>
</feature>
<dbReference type="PROSITE" id="PS50968">
    <property type="entry name" value="BIOTINYL_LIPOYL"/>
    <property type="match status" value="1"/>
</dbReference>
<dbReference type="GO" id="GO:0005759">
    <property type="term" value="C:mitochondrial matrix"/>
    <property type="evidence" value="ECO:0007669"/>
    <property type="project" value="UniProtKB-SubCell"/>
</dbReference>
<accession>A0AAD7ZQG8</accession>
<dbReference type="EMBL" id="JASPKZ010007372">
    <property type="protein sequence ID" value="KAJ9584700.1"/>
    <property type="molecule type" value="Genomic_DNA"/>
</dbReference>
<evidence type="ECO:0000256" key="6">
    <source>
        <dbReference type="ARBA" id="ARBA00022946"/>
    </source>
</evidence>
<evidence type="ECO:0000256" key="2">
    <source>
        <dbReference type="ARBA" id="ARBA00004305"/>
    </source>
</evidence>
<dbReference type="PANTHER" id="PTHR43178:SF5">
    <property type="entry name" value="LIPOAMIDE ACYLTRANSFERASE COMPONENT OF BRANCHED-CHAIN ALPHA-KETO ACID DEHYDROGENASE COMPLEX, MITOCHONDRIAL"/>
    <property type="match status" value="1"/>
</dbReference>
<dbReference type="SUPFAM" id="SSF47005">
    <property type="entry name" value="Peripheral subunit-binding domain of 2-oxo acid dehydrogenase complex"/>
    <property type="match status" value="1"/>
</dbReference>
<evidence type="ECO:0000256" key="5">
    <source>
        <dbReference type="ARBA" id="ARBA00022823"/>
    </source>
</evidence>
<evidence type="ECO:0000256" key="1">
    <source>
        <dbReference type="ARBA" id="ARBA00001938"/>
    </source>
</evidence>
<keyword evidence="6" id="KW-0809">Transit peptide</keyword>
<dbReference type="InterPro" id="IPR011053">
    <property type="entry name" value="Single_hybrid_motif"/>
</dbReference>
<dbReference type="GO" id="GO:0031405">
    <property type="term" value="F:lipoic acid binding"/>
    <property type="evidence" value="ECO:0007669"/>
    <property type="project" value="TreeGrafter"/>
</dbReference>
<reference evidence="15" key="1">
    <citation type="journal article" date="2023" name="IScience">
        <title>Live-bearing cockroach genome reveals convergent evolutionary mechanisms linked to viviparity in insects and beyond.</title>
        <authorList>
            <person name="Fouks B."/>
            <person name="Harrison M.C."/>
            <person name="Mikhailova A.A."/>
            <person name="Marchal E."/>
            <person name="English S."/>
            <person name="Carruthers M."/>
            <person name="Jennings E.C."/>
            <person name="Chiamaka E.L."/>
            <person name="Frigard R.A."/>
            <person name="Pippel M."/>
            <person name="Attardo G.M."/>
            <person name="Benoit J.B."/>
            <person name="Bornberg-Bauer E."/>
            <person name="Tobe S.S."/>
        </authorList>
    </citation>
    <scope>NUCLEOTIDE SEQUENCE</scope>
    <source>
        <strain evidence="15">Stay&amp;Tobe</strain>
    </source>
</reference>
<comment type="cofactor">
    <cofactor evidence="1">
        <name>(R)-lipoate</name>
        <dbReference type="ChEBI" id="CHEBI:83088"/>
    </cofactor>
</comment>
<dbReference type="GO" id="GO:0016407">
    <property type="term" value="F:acetyltransferase activity"/>
    <property type="evidence" value="ECO:0007669"/>
    <property type="project" value="TreeGrafter"/>
</dbReference>
<dbReference type="Gene3D" id="4.10.320.10">
    <property type="entry name" value="E3-binding domain"/>
    <property type="match status" value="1"/>
</dbReference>
<evidence type="ECO:0000259" key="14">
    <source>
        <dbReference type="PROSITE" id="PS51826"/>
    </source>
</evidence>
<gene>
    <name evidence="15" type="ORF">L9F63_020961</name>
</gene>
<evidence type="ECO:0000313" key="16">
    <source>
        <dbReference type="Proteomes" id="UP001233999"/>
    </source>
</evidence>
<keyword evidence="7" id="KW-0496">Mitochondrion</keyword>
<evidence type="ECO:0000256" key="11">
    <source>
        <dbReference type="ARBA" id="ARBA00042008"/>
    </source>
</evidence>
<keyword evidence="5" id="KW-0450">Lipoyl</keyword>
<dbReference type="PROSITE" id="PS00189">
    <property type="entry name" value="LIPOYL"/>
    <property type="match status" value="1"/>
</dbReference>
<dbReference type="InterPro" id="IPR004167">
    <property type="entry name" value="PSBD"/>
</dbReference>
<reference evidence="15" key="2">
    <citation type="submission" date="2023-05" db="EMBL/GenBank/DDBJ databases">
        <authorList>
            <person name="Fouks B."/>
        </authorList>
    </citation>
    <scope>NUCLEOTIDE SEQUENCE</scope>
    <source>
        <strain evidence="15">Stay&amp;Tobe</strain>
        <tissue evidence="15">Testes</tissue>
    </source>
</reference>
<evidence type="ECO:0000256" key="10">
    <source>
        <dbReference type="ARBA" id="ARBA00039275"/>
    </source>
</evidence>
<evidence type="ECO:0000256" key="8">
    <source>
        <dbReference type="ARBA" id="ARBA00023315"/>
    </source>
</evidence>
<feature type="domain" description="Peripheral subunit-binding (PSBD)" evidence="14">
    <location>
        <begin position="169"/>
        <end position="206"/>
    </location>
</feature>
<sequence length="261" mass="29390">YLRREGILLSNASKHATLRVLKHGVKFGVSTQVSKKNILNQYGRVTFHSTSLQSAKVIPFMLTDIGEGINEVTVKEWFVKVDDKVSQFEDICEVQSDKASVTITSRYDGVVKKIYYDIDDIASVGKPLVDIEVESSEDYMKVCQAQRKRKESIPVVDDDKPILFEDKVLATPAVRRIAMEHNINISSVTGTGKSGRVMKEDILAHLNTIHPISQTLEKKTEESTEKIPKIEYVAEPEKRVGITESIQGFRKAMVKSMTDSW</sequence>
<keyword evidence="16" id="KW-1185">Reference proteome</keyword>
<dbReference type="PANTHER" id="PTHR43178">
    <property type="entry name" value="DIHYDROLIPOAMIDE ACETYLTRANSFERASE COMPONENT OF PYRUVATE DEHYDROGENASE COMPLEX"/>
    <property type="match status" value="1"/>
</dbReference>
<dbReference type="FunFam" id="2.40.50.100:FF:000013">
    <property type="entry name" value="Dihydrolipoamide acetyltransferase component of pyruvate dehydrogenase complex"/>
    <property type="match status" value="1"/>
</dbReference>
<evidence type="ECO:0000256" key="3">
    <source>
        <dbReference type="ARBA" id="ARBA00007317"/>
    </source>
</evidence>
<organism evidence="15 16">
    <name type="scientific">Diploptera punctata</name>
    <name type="common">Pacific beetle cockroach</name>
    <dbReference type="NCBI Taxonomy" id="6984"/>
    <lineage>
        <taxon>Eukaryota</taxon>
        <taxon>Metazoa</taxon>
        <taxon>Ecdysozoa</taxon>
        <taxon>Arthropoda</taxon>
        <taxon>Hexapoda</taxon>
        <taxon>Insecta</taxon>
        <taxon>Pterygota</taxon>
        <taxon>Neoptera</taxon>
        <taxon>Polyneoptera</taxon>
        <taxon>Dictyoptera</taxon>
        <taxon>Blattodea</taxon>
        <taxon>Blaberoidea</taxon>
        <taxon>Blaberidae</taxon>
        <taxon>Diplopterinae</taxon>
        <taxon>Diploptera</taxon>
    </lineage>
</organism>
<dbReference type="InterPro" id="IPR050743">
    <property type="entry name" value="2-oxoacid_DH_E2_comp"/>
</dbReference>
<dbReference type="Pfam" id="PF00364">
    <property type="entry name" value="Biotin_lipoyl"/>
    <property type="match status" value="1"/>
</dbReference>
<dbReference type="GO" id="GO:0005829">
    <property type="term" value="C:cytosol"/>
    <property type="evidence" value="ECO:0007669"/>
    <property type="project" value="UniProtKB-ARBA"/>
</dbReference>
<dbReference type="EC" id="2.3.1.168" evidence="9"/>
<dbReference type="AlphaFoldDB" id="A0AAD7ZQG8"/>
<keyword evidence="4" id="KW-0808">Transferase</keyword>
<feature type="domain" description="Lipoyl-binding" evidence="13">
    <location>
        <begin position="57"/>
        <end position="132"/>
    </location>
</feature>
<dbReference type="FunFam" id="4.10.320.10:FF:000002">
    <property type="entry name" value="Dihydrolipoamide acetyltransferase component of pyruvate dehydrogenase complex"/>
    <property type="match status" value="1"/>
</dbReference>
<name>A0AAD7ZQG8_DIPPU</name>
<dbReference type="InterPro" id="IPR003016">
    <property type="entry name" value="2-oxoA_DH_lipoyl-BS"/>
</dbReference>
<keyword evidence="8" id="KW-0012">Acyltransferase</keyword>
<evidence type="ECO:0000313" key="15">
    <source>
        <dbReference type="EMBL" id="KAJ9584700.1"/>
    </source>
</evidence>
<dbReference type="Proteomes" id="UP001233999">
    <property type="component" value="Unassembled WGS sequence"/>
</dbReference>
<dbReference type="GO" id="GO:0043754">
    <property type="term" value="F:dihydrolipoamide branched chain acyltransferase activity"/>
    <property type="evidence" value="ECO:0007669"/>
    <property type="project" value="UniProtKB-EC"/>
</dbReference>
<comment type="caution">
    <text evidence="15">The sequence shown here is derived from an EMBL/GenBank/DDBJ whole genome shotgun (WGS) entry which is preliminary data.</text>
</comment>